<dbReference type="AlphaFoldDB" id="A0A2H3DFS7"/>
<proteinExistence type="predicted"/>
<accession>A0A2H3DFS7</accession>
<protein>
    <submittedName>
        <fullName evidence="2">Uncharacterized protein</fullName>
    </submittedName>
</protein>
<dbReference type="EMBL" id="KZ293666">
    <property type="protein sequence ID" value="PBK90292.1"/>
    <property type="molecule type" value="Genomic_DNA"/>
</dbReference>
<evidence type="ECO:0000256" key="1">
    <source>
        <dbReference type="SAM" id="MobiDB-lite"/>
    </source>
</evidence>
<name>A0A2H3DFS7_ARMGA</name>
<sequence length="163" mass="18474">MTRPRSPRFRLPPTGFGKQAWCTHIAPESTYLNEDSSNEELASMLAGFKSFGHAIKQLNQQIWFEKTIRTTPTPSSPPSKIITQSDPSLSTPRNNIYHLSGHPRPARYLCKGRPVFWGIDKQDRVVEGLGVLAEDGGGIRRRPVEKHEPIYTTITKRLTRFAF</sequence>
<feature type="region of interest" description="Disordered" evidence="1">
    <location>
        <begin position="69"/>
        <end position="88"/>
    </location>
</feature>
<evidence type="ECO:0000313" key="3">
    <source>
        <dbReference type="Proteomes" id="UP000217790"/>
    </source>
</evidence>
<reference evidence="3" key="1">
    <citation type="journal article" date="2017" name="Nat. Ecol. Evol.">
        <title>Genome expansion and lineage-specific genetic innovations in the forest pathogenic fungi Armillaria.</title>
        <authorList>
            <person name="Sipos G."/>
            <person name="Prasanna A.N."/>
            <person name="Walter M.C."/>
            <person name="O'Connor E."/>
            <person name="Balint B."/>
            <person name="Krizsan K."/>
            <person name="Kiss B."/>
            <person name="Hess J."/>
            <person name="Varga T."/>
            <person name="Slot J."/>
            <person name="Riley R."/>
            <person name="Boka B."/>
            <person name="Rigling D."/>
            <person name="Barry K."/>
            <person name="Lee J."/>
            <person name="Mihaltcheva S."/>
            <person name="LaButti K."/>
            <person name="Lipzen A."/>
            <person name="Waldron R."/>
            <person name="Moloney N.M."/>
            <person name="Sperisen C."/>
            <person name="Kredics L."/>
            <person name="Vagvoelgyi C."/>
            <person name="Patrignani A."/>
            <person name="Fitzpatrick D."/>
            <person name="Nagy I."/>
            <person name="Doyle S."/>
            <person name="Anderson J.B."/>
            <person name="Grigoriev I.V."/>
            <person name="Gueldener U."/>
            <person name="Muensterkoetter M."/>
            <person name="Nagy L.G."/>
        </authorList>
    </citation>
    <scope>NUCLEOTIDE SEQUENCE [LARGE SCALE GENOMIC DNA]</scope>
    <source>
        <strain evidence="3">Ar21-2</strain>
    </source>
</reference>
<dbReference type="Proteomes" id="UP000217790">
    <property type="component" value="Unassembled WGS sequence"/>
</dbReference>
<dbReference type="InParanoid" id="A0A2H3DFS7"/>
<organism evidence="2 3">
    <name type="scientific">Armillaria gallica</name>
    <name type="common">Bulbous honey fungus</name>
    <name type="synonym">Armillaria bulbosa</name>
    <dbReference type="NCBI Taxonomy" id="47427"/>
    <lineage>
        <taxon>Eukaryota</taxon>
        <taxon>Fungi</taxon>
        <taxon>Dikarya</taxon>
        <taxon>Basidiomycota</taxon>
        <taxon>Agaricomycotina</taxon>
        <taxon>Agaricomycetes</taxon>
        <taxon>Agaricomycetidae</taxon>
        <taxon>Agaricales</taxon>
        <taxon>Marasmiineae</taxon>
        <taxon>Physalacriaceae</taxon>
        <taxon>Armillaria</taxon>
    </lineage>
</organism>
<gene>
    <name evidence="2" type="ORF">ARMGADRAFT_1083150</name>
</gene>
<evidence type="ECO:0000313" key="2">
    <source>
        <dbReference type="EMBL" id="PBK90292.1"/>
    </source>
</evidence>
<keyword evidence="3" id="KW-1185">Reference proteome</keyword>